<name>A0A5C5Y196_9PLAN</name>
<evidence type="ECO:0000256" key="1">
    <source>
        <dbReference type="SAM" id="MobiDB-lite"/>
    </source>
</evidence>
<accession>A0A5C5Y196</accession>
<dbReference type="Gene3D" id="3.60.15.10">
    <property type="entry name" value="Ribonuclease Z/Hydroxyacylglutathione hydrolase-like"/>
    <property type="match status" value="1"/>
</dbReference>
<reference evidence="2 3" key="1">
    <citation type="submission" date="2019-02" db="EMBL/GenBank/DDBJ databases">
        <title>Deep-cultivation of Planctomycetes and their phenomic and genomic characterization uncovers novel biology.</title>
        <authorList>
            <person name="Wiegand S."/>
            <person name="Jogler M."/>
            <person name="Boedeker C."/>
            <person name="Pinto D."/>
            <person name="Vollmers J."/>
            <person name="Rivas-Marin E."/>
            <person name="Kohn T."/>
            <person name="Peeters S.H."/>
            <person name="Heuer A."/>
            <person name="Rast P."/>
            <person name="Oberbeckmann S."/>
            <person name="Bunk B."/>
            <person name="Jeske O."/>
            <person name="Meyerdierks A."/>
            <person name="Storesund J.E."/>
            <person name="Kallscheuer N."/>
            <person name="Luecker S."/>
            <person name="Lage O.M."/>
            <person name="Pohl T."/>
            <person name="Merkel B.J."/>
            <person name="Hornburger P."/>
            <person name="Mueller R.-W."/>
            <person name="Bruemmer F."/>
            <person name="Labrenz M."/>
            <person name="Spormann A.M."/>
            <person name="Op Den Camp H."/>
            <person name="Overmann J."/>
            <person name="Amann R."/>
            <person name="Jetten M.S.M."/>
            <person name="Mascher T."/>
            <person name="Medema M.H."/>
            <person name="Devos D.P."/>
            <person name="Kaster A.-K."/>
            <person name="Ovreas L."/>
            <person name="Rohde M."/>
            <person name="Galperin M.Y."/>
            <person name="Jogler C."/>
        </authorList>
    </citation>
    <scope>NUCLEOTIDE SEQUENCE [LARGE SCALE GENOMIC DNA]</scope>
    <source>
        <strain evidence="2 3">Pan14r</strain>
    </source>
</reference>
<dbReference type="AlphaFoldDB" id="A0A5C5Y196"/>
<dbReference type="SUPFAM" id="SSF56281">
    <property type="entry name" value="Metallo-hydrolase/oxidoreductase"/>
    <property type="match status" value="1"/>
</dbReference>
<gene>
    <name evidence="2" type="ORF">Pan14r_11930</name>
</gene>
<dbReference type="GO" id="GO:0016787">
    <property type="term" value="F:hydrolase activity"/>
    <property type="evidence" value="ECO:0007669"/>
    <property type="project" value="UniProtKB-KW"/>
</dbReference>
<sequence>MARGNNAPMIDDSTSRPTDCFVRQTPAGLYCAPGGFYVDPMRPVDRAVVTHAHSDHARVGSRHYLAAEPSRHVLSGRMAGDADLQWLPYGQTITVGGVTVSFHPSGHMLGAAQVRMEYRGQVVVVTGDYKIDDDPTCQPWAPVQCHVLVTESTFGLPVYRWPDSTAEFASINAWWRRCRDAGKCAVLYGYAVGKSQRLIAGLDDSIGPIYTHGAVEKGNEAYRASGVSLQDTQAVASLSQKPDYRGAMVVAVPSAHGTPWLRRFGRISTAMASGWMAVRGARRRRSVDRGFVISDHVDWPSLQLAVQQCRPESVWVTHGYSAVVARYLNETGVHAIPLEGGRSVGSDDDVDSADDGDGDDQEAPS</sequence>
<dbReference type="InterPro" id="IPR050698">
    <property type="entry name" value="MBL"/>
</dbReference>
<keyword evidence="3" id="KW-1185">Reference proteome</keyword>
<feature type="compositionally biased region" description="Acidic residues" evidence="1">
    <location>
        <begin position="346"/>
        <end position="365"/>
    </location>
</feature>
<organism evidence="2 3">
    <name type="scientific">Crateriforma conspicua</name>
    <dbReference type="NCBI Taxonomy" id="2527996"/>
    <lineage>
        <taxon>Bacteria</taxon>
        <taxon>Pseudomonadati</taxon>
        <taxon>Planctomycetota</taxon>
        <taxon>Planctomycetia</taxon>
        <taxon>Planctomycetales</taxon>
        <taxon>Planctomycetaceae</taxon>
        <taxon>Crateriforma</taxon>
    </lineage>
</organism>
<evidence type="ECO:0000313" key="3">
    <source>
        <dbReference type="Proteomes" id="UP000317238"/>
    </source>
</evidence>
<dbReference type="Proteomes" id="UP000317238">
    <property type="component" value="Unassembled WGS sequence"/>
</dbReference>
<dbReference type="InterPro" id="IPR026360">
    <property type="entry name" value="Xnuc_lig_assoc"/>
</dbReference>
<dbReference type="InterPro" id="IPR036866">
    <property type="entry name" value="RibonucZ/Hydroxyglut_hydro"/>
</dbReference>
<protein>
    <submittedName>
        <fullName evidence="2">Ribonuclease</fullName>
        <ecNumber evidence="2">3.1.-.-</ecNumber>
    </submittedName>
</protein>
<dbReference type="PANTHER" id="PTHR11203:SF49">
    <property type="entry name" value="BLL1145 PROTEIN"/>
    <property type="match status" value="1"/>
</dbReference>
<proteinExistence type="predicted"/>
<dbReference type="EC" id="3.1.-.-" evidence="2"/>
<comment type="caution">
    <text evidence="2">The sequence shown here is derived from an EMBL/GenBank/DDBJ whole genome shotgun (WGS) entry which is preliminary data.</text>
</comment>
<dbReference type="GO" id="GO:0004521">
    <property type="term" value="F:RNA endonuclease activity"/>
    <property type="evidence" value="ECO:0007669"/>
    <property type="project" value="TreeGrafter"/>
</dbReference>
<dbReference type="PANTHER" id="PTHR11203">
    <property type="entry name" value="CLEAVAGE AND POLYADENYLATION SPECIFICITY FACTOR FAMILY MEMBER"/>
    <property type="match status" value="1"/>
</dbReference>
<dbReference type="NCBIfam" id="TIGR04122">
    <property type="entry name" value="Xnuc_lig_assoc"/>
    <property type="match status" value="1"/>
</dbReference>
<evidence type="ECO:0000313" key="2">
    <source>
        <dbReference type="EMBL" id="TWT68910.1"/>
    </source>
</evidence>
<feature type="region of interest" description="Disordered" evidence="1">
    <location>
        <begin position="338"/>
        <end position="365"/>
    </location>
</feature>
<keyword evidence="2" id="KW-0378">Hydrolase</keyword>
<dbReference type="EMBL" id="SJPL01000001">
    <property type="protein sequence ID" value="TWT68910.1"/>
    <property type="molecule type" value="Genomic_DNA"/>
</dbReference>